<dbReference type="PANTHER" id="PTHR31636">
    <property type="entry name" value="OSJNBA0084A10.13 PROTEIN-RELATED"/>
    <property type="match status" value="1"/>
</dbReference>
<organism evidence="4">
    <name type="scientific">Araucaria cunninghamii</name>
    <name type="common">Hoop pine</name>
    <name type="synonym">Moreton Bay pine</name>
    <dbReference type="NCBI Taxonomy" id="56994"/>
    <lineage>
        <taxon>Eukaryota</taxon>
        <taxon>Viridiplantae</taxon>
        <taxon>Streptophyta</taxon>
        <taxon>Embryophyta</taxon>
        <taxon>Tracheophyta</taxon>
        <taxon>Spermatophyta</taxon>
        <taxon>Pinopsida</taxon>
        <taxon>Pinidae</taxon>
        <taxon>Conifers II</taxon>
        <taxon>Araucariales</taxon>
        <taxon>Araucariaceae</taxon>
        <taxon>Araucaria</taxon>
    </lineage>
</organism>
<evidence type="ECO:0000313" key="4">
    <source>
        <dbReference type="EMBL" id="JAG98459.1"/>
    </source>
</evidence>
<accession>A0A0D6R6L9</accession>
<dbReference type="EMBL" id="GCKF01025227">
    <property type="protein sequence ID" value="JAG98459.1"/>
    <property type="molecule type" value="Transcribed_RNA"/>
</dbReference>
<feature type="compositionally biased region" description="Polar residues" evidence="3">
    <location>
        <begin position="35"/>
        <end position="48"/>
    </location>
</feature>
<proteinExistence type="predicted"/>
<dbReference type="AlphaFoldDB" id="A0A0D6R6L9"/>
<protein>
    <submittedName>
        <fullName evidence="4">Uncharacterized protein</fullName>
    </submittedName>
</protein>
<evidence type="ECO:0000256" key="3">
    <source>
        <dbReference type="SAM" id="MobiDB-lite"/>
    </source>
</evidence>
<feature type="region of interest" description="Disordered" evidence="3">
    <location>
        <begin position="28"/>
        <end position="52"/>
    </location>
</feature>
<reference evidence="4" key="1">
    <citation type="submission" date="2015-03" db="EMBL/GenBank/DDBJ databases">
        <title>A transcriptome of Araucaria cunninghamii, an australian fine timber species.</title>
        <authorList>
            <person name="Jing Yi C.J.Y."/>
            <person name="Yin San L.Y.S."/>
            <person name="Abdul Karim S.S."/>
            <person name="Wan Azmi N.N."/>
            <person name="Hercus R.R."/>
            <person name="Croft L.L."/>
        </authorList>
    </citation>
    <scope>NUCLEOTIDE SEQUENCE</scope>
    <source>
        <strain evidence="4">MI0301</strain>
        <tissue evidence="4">Leaf</tissue>
    </source>
</reference>
<name>A0A0D6R6L9_ARACU</name>
<dbReference type="InterPro" id="IPR005202">
    <property type="entry name" value="TF_GRAS"/>
</dbReference>
<dbReference type="Pfam" id="PF03514">
    <property type="entry name" value="GRAS"/>
    <property type="match status" value="1"/>
</dbReference>
<evidence type="ECO:0000256" key="2">
    <source>
        <dbReference type="ARBA" id="ARBA00023163"/>
    </source>
</evidence>
<keyword evidence="1" id="KW-0805">Transcription regulation</keyword>
<dbReference type="PROSITE" id="PS50985">
    <property type="entry name" value="GRAS"/>
    <property type="match status" value="1"/>
</dbReference>
<sequence length="603" mass="67502">MRFCLQDSALIGNISVGQPSMAHEWIGTTPKLNHKSSPVSTLSPQEAGSESLPHITWSPECDDNNKYQLSDVSVQSFSHGNVSFKGQEFCNGTFPEIGNSSHGTSSFDKFPFFRSTNSLQAYPCYSHQFLAPGVSSGPAISGHSSSNNFSDVQYKLEELEASFIRPDNVGVCNVEALCEDRSLPGKSECGLGYTKRMKRKGTRLGMENQLYPSRSVLVDLKQVHASQIPQDDIEQLLIACAEAVDNYELAKAEESIALLRQRVSVWGNPIQRLGAYMVEGLEARLRSTGTRIYKRLKCKEPDSTEVISYFQILKAACPCFRLGYVAANGAIAEALKDKDRIHIVDFHVAEGNQWETLIQALGGRKVSPPSLRITGIEDPESEYVRDGRLQLVGKRLSKLAESCNVPFEFHALALLGSDIQANMLEVRDGEALAVNFAFQLHRMPDESVSTINHRDRLLQMVRRLDPHVVTLVEQESNTNTAPFFPRFKETLNYYSAVFESLDVSLPRDSKDRVNIEENCLACNIVNIIACEDAERVVRHEVLGKWRARLTMAGFRPYPLNSHVTLTIKTICARYCDKYKLIEKDEAIYLGWLDRLLVAVSAWH</sequence>
<keyword evidence="2" id="KW-0804">Transcription</keyword>
<evidence type="ECO:0000256" key="1">
    <source>
        <dbReference type="ARBA" id="ARBA00023015"/>
    </source>
</evidence>